<name>A0A917UTM5_9DEIO</name>
<protein>
    <recommendedName>
        <fullName evidence="3">PBP domain-containing protein</fullName>
    </recommendedName>
</protein>
<evidence type="ECO:0008006" key="3">
    <source>
        <dbReference type="Google" id="ProtNLM"/>
    </source>
</evidence>
<proteinExistence type="predicted"/>
<accession>A0A917UTM5</accession>
<dbReference type="EMBL" id="BMOE01000013">
    <property type="protein sequence ID" value="GGJ85033.1"/>
    <property type="molecule type" value="Genomic_DNA"/>
</dbReference>
<dbReference type="Gene3D" id="3.40.190.10">
    <property type="entry name" value="Periplasmic binding protein-like II"/>
    <property type="match status" value="2"/>
</dbReference>
<organism evidence="1 2">
    <name type="scientific">Deinococcus aquiradiocola</name>
    <dbReference type="NCBI Taxonomy" id="393059"/>
    <lineage>
        <taxon>Bacteria</taxon>
        <taxon>Thermotogati</taxon>
        <taxon>Deinococcota</taxon>
        <taxon>Deinococci</taxon>
        <taxon>Deinococcales</taxon>
        <taxon>Deinococcaceae</taxon>
        <taxon>Deinococcus</taxon>
    </lineage>
</organism>
<keyword evidence="2" id="KW-1185">Reference proteome</keyword>
<dbReference type="SUPFAM" id="SSF53850">
    <property type="entry name" value="Periplasmic binding protein-like II"/>
    <property type="match status" value="1"/>
</dbReference>
<sequence length="361" mass="36525">MVHDVRAAERHAVRASRGSGSRPGLALLLRAGPLIAAVVGWGLAVQAGPPEGQPAPDPPGVSVSLPLRVVGSTPLWVGGAVGEALPTEDAFAELYAGRADLVLGTLPPPVAPRGVAPAVSVPVGVYAVSVAYSLPGVQLRLDVPTLCALLSGRVSRWDAPAVAALNPGVRLPALPVLVSARTARNGVSLAVAGACVKAGVWPSSQLKSSWAAGAAFGRATLGAQRTDLNLPGALAVFALQATPRGVQVAQLRAPGGAFVSPVSELGVTVPGAPGVAVLPGEAFGVLRAADRVGAYPLRGLVWASFLPEQAYRDRTLERARALLRLLGTLRSGGGRGVAGLPVNAWGPVVMTFLGARVTDAE</sequence>
<gene>
    <name evidence="1" type="ORF">GCM10008939_31150</name>
</gene>
<dbReference type="AlphaFoldDB" id="A0A917UTM5"/>
<comment type="caution">
    <text evidence="1">The sequence shown here is derived from an EMBL/GenBank/DDBJ whole genome shotgun (WGS) entry which is preliminary data.</text>
</comment>
<reference evidence="1" key="1">
    <citation type="journal article" date="2014" name="Int. J. Syst. Evol. Microbiol.">
        <title>Complete genome sequence of Corynebacterium casei LMG S-19264T (=DSM 44701T), isolated from a smear-ripened cheese.</title>
        <authorList>
            <consortium name="US DOE Joint Genome Institute (JGI-PGF)"/>
            <person name="Walter F."/>
            <person name="Albersmeier A."/>
            <person name="Kalinowski J."/>
            <person name="Ruckert C."/>
        </authorList>
    </citation>
    <scope>NUCLEOTIDE SEQUENCE</scope>
    <source>
        <strain evidence="1">JCM 14371</strain>
    </source>
</reference>
<evidence type="ECO:0000313" key="1">
    <source>
        <dbReference type="EMBL" id="GGJ85033.1"/>
    </source>
</evidence>
<reference evidence="1" key="2">
    <citation type="submission" date="2020-09" db="EMBL/GenBank/DDBJ databases">
        <authorList>
            <person name="Sun Q."/>
            <person name="Ohkuma M."/>
        </authorList>
    </citation>
    <scope>NUCLEOTIDE SEQUENCE</scope>
    <source>
        <strain evidence="1">JCM 14371</strain>
    </source>
</reference>
<dbReference type="Proteomes" id="UP000635726">
    <property type="component" value="Unassembled WGS sequence"/>
</dbReference>
<evidence type="ECO:0000313" key="2">
    <source>
        <dbReference type="Proteomes" id="UP000635726"/>
    </source>
</evidence>